<organism evidence="4 5">
    <name type="scientific">Ancylostoma ceylanicum</name>
    <dbReference type="NCBI Taxonomy" id="53326"/>
    <lineage>
        <taxon>Eukaryota</taxon>
        <taxon>Metazoa</taxon>
        <taxon>Ecdysozoa</taxon>
        <taxon>Nematoda</taxon>
        <taxon>Chromadorea</taxon>
        <taxon>Rhabditida</taxon>
        <taxon>Rhabditina</taxon>
        <taxon>Rhabditomorpha</taxon>
        <taxon>Strongyloidea</taxon>
        <taxon>Ancylostomatidae</taxon>
        <taxon>Ancylostomatinae</taxon>
        <taxon>Ancylostoma</taxon>
    </lineage>
</organism>
<name>A0A016RRU2_9BILA</name>
<dbReference type="EMBL" id="JARK01001731">
    <property type="protein sequence ID" value="EYB81006.1"/>
    <property type="molecule type" value="Genomic_DNA"/>
</dbReference>
<reference evidence="5" key="1">
    <citation type="journal article" date="2015" name="Nat. Genet.">
        <title>The genome and transcriptome of the zoonotic hookworm Ancylostoma ceylanicum identify infection-specific gene families.</title>
        <authorList>
            <person name="Schwarz E.M."/>
            <person name="Hu Y."/>
            <person name="Antoshechkin I."/>
            <person name="Miller M.M."/>
            <person name="Sternberg P.W."/>
            <person name="Aroian R.V."/>
        </authorList>
    </citation>
    <scope>NUCLEOTIDE SEQUENCE</scope>
    <source>
        <strain evidence="5">HY135</strain>
    </source>
</reference>
<comment type="caution">
    <text evidence="4">The sequence shown here is derived from an EMBL/GenBank/DDBJ whole genome shotgun (WGS) entry which is preliminary data.</text>
</comment>
<dbReference type="InterPro" id="IPR010442">
    <property type="entry name" value="PET_domain"/>
</dbReference>
<dbReference type="Proteomes" id="UP000024635">
    <property type="component" value="Unassembled WGS sequence"/>
</dbReference>
<dbReference type="PANTHER" id="PTHR24211:SF22">
    <property type="entry name" value="TESTIN"/>
    <property type="match status" value="1"/>
</dbReference>
<gene>
    <name evidence="4" type="primary">Acey_s0395.g659</name>
    <name evidence="4" type="ORF">Y032_0395g659</name>
</gene>
<dbReference type="AlphaFoldDB" id="A0A016RRU2"/>
<dbReference type="OrthoDB" id="10069167at2759"/>
<evidence type="ECO:0000259" key="3">
    <source>
        <dbReference type="PROSITE" id="PS51303"/>
    </source>
</evidence>
<keyword evidence="5" id="KW-1185">Reference proteome</keyword>
<dbReference type="Pfam" id="PF06297">
    <property type="entry name" value="PET"/>
    <property type="match status" value="1"/>
</dbReference>
<dbReference type="GO" id="GO:0008270">
    <property type="term" value="F:zinc ion binding"/>
    <property type="evidence" value="ECO:0007669"/>
    <property type="project" value="InterPro"/>
</dbReference>
<protein>
    <recommendedName>
        <fullName evidence="3">PET domain-containing protein</fullName>
    </recommendedName>
</protein>
<evidence type="ECO:0000313" key="4">
    <source>
        <dbReference type="EMBL" id="EYB81006.1"/>
    </source>
</evidence>
<dbReference type="PANTHER" id="PTHR24211">
    <property type="entry name" value="LIM DOMAIN-CONTAINING PROTEIN"/>
    <property type="match status" value="1"/>
</dbReference>
<accession>A0A016RRU2</accession>
<dbReference type="PROSITE" id="PS51303">
    <property type="entry name" value="PET"/>
    <property type="match status" value="1"/>
</dbReference>
<dbReference type="InterPro" id="IPR047120">
    <property type="entry name" value="Pk/Esn/Tes"/>
</dbReference>
<keyword evidence="1" id="KW-0677">Repeat</keyword>
<evidence type="ECO:0000256" key="1">
    <source>
        <dbReference type="ARBA" id="ARBA00022737"/>
    </source>
</evidence>
<evidence type="ECO:0000256" key="2">
    <source>
        <dbReference type="SAM" id="MobiDB-lite"/>
    </source>
</evidence>
<feature type="domain" description="PET" evidence="3">
    <location>
        <begin position="143"/>
        <end position="245"/>
    </location>
</feature>
<sequence length="245" mass="28228">MSADIRSPDVVTVPCFPTNPEIHKLGQGKQHVLAHEIGQGSLCRNCDCTGLDLHFWRKLCKNCGCRMDEHDVQLPNQYDHGQIIIGRLFHAKDRFEKQFAEPLKLRTINEQHSISSSTSSDTTQYTPPNKAGSVVEDRTLPTAAYNFKVESEQENYKTTTEYSWVPVPDKSLVERYMRALPENERPVVGSVGEQNRKSRLQFQLPLYDCNVEDARFADDKDKEVLRRFVENVRKHVSCPRFFRDV</sequence>
<feature type="compositionally biased region" description="Low complexity" evidence="2">
    <location>
        <begin position="113"/>
        <end position="123"/>
    </location>
</feature>
<feature type="region of interest" description="Disordered" evidence="2">
    <location>
        <begin position="110"/>
        <end position="136"/>
    </location>
</feature>
<evidence type="ECO:0000313" key="5">
    <source>
        <dbReference type="Proteomes" id="UP000024635"/>
    </source>
</evidence>
<dbReference type="STRING" id="53326.A0A016RRU2"/>
<proteinExistence type="predicted"/>